<reference evidence="1 2" key="1">
    <citation type="journal article" date="2016" name="Mol. Biol. Evol.">
        <title>Comparative Genomics of Early-Diverging Mushroom-Forming Fungi Provides Insights into the Origins of Lignocellulose Decay Capabilities.</title>
        <authorList>
            <person name="Nagy L.G."/>
            <person name="Riley R."/>
            <person name="Tritt A."/>
            <person name="Adam C."/>
            <person name="Daum C."/>
            <person name="Floudas D."/>
            <person name="Sun H."/>
            <person name="Yadav J.S."/>
            <person name="Pangilinan J."/>
            <person name="Larsson K.H."/>
            <person name="Matsuura K."/>
            <person name="Barry K."/>
            <person name="Labutti K."/>
            <person name="Kuo R."/>
            <person name="Ohm R.A."/>
            <person name="Bhattacharya S.S."/>
            <person name="Shirouzu T."/>
            <person name="Yoshinaga Y."/>
            <person name="Martin F.M."/>
            <person name="Grigoriev I.V."/>
            <person name="Hibbett D.S."/>
        </authorList>
    </citation>
    <scope>NUCLEOTIDE SEQUENCE [LARGE SCALE GENOMIC DNA]</scope>
    <source>
        <strain evidence="1 2">CBS 109695</strain>
    </source>
</reference>
<evidence type="ECO:0000313" key="1">
    <source>
        <dbReference type="EMBL" id="KZP20386.1"/>
    </source>
</evidence>
<evidence type="ECO:0000313" key="2">
    <source>
        <dbReference type="Proteomes" id="UP000076532"/>
    </source>
</evidence>
<feature type="non-terminal residue" evidence="1">
    <location>
        <position position="1"/>
    </location>
</feature>
<proteinExistence type="predicted"/>
<organism evidence="1 2">
    <name type="scientific">Athelia psychrophila</name>
    <dbReference type="NCBI Taxonomy" id="1759441"/>
    <lineage>
        <taxon>Eukaryota</taxon>
        <taxon>Fungi</taxon>
        <taxon>Dikarya</taxon>
        <taxon>Basidiomycota</taxon>
        <taxon>Agaricomycotina</taxon>
        <taxon>Agaricomycetes</taxon>
        <taxon>Agaricomycetidae</taxon>
        <taxon>Atheliales</taxon>
        <taxon>Atheliaceae</taxon>
        <taxon>Athelia</taxon>
    </lineage>
</organism>
<dbReference type="AlphaFoldDB" id="A0A166J1L1"/>
<sequence length="132" mass="15166">LADFRSADGKKLAGSNRLYRILISESAYLIWKIRCKRLSNSKPGDPIITETEVRHKWVRAMNLRLELDRTLTKTKYEKKALPRSKVLQTWRRMIKDEKNLPPDWIGSKGVVVGIRLKECQTRGSQVATSGVT</sequence>
<protein>
    <submittedName>
        <fullName evidence="1">Uncharacterized protein</fullName>
    </submittedName>
</protein>
<name>A0A166J1L1_9AGAM</name>
<keyword evidence="2" id="KW-1185">Reference proteome</keyword>
<dbReference type="Proteomes" id="UP000076532">
    <property type="component" value="Unassembled WGS sequence"/>
</dbReference>
<dbReference type="OrthoDB" id="3262992at2759"/>
<dbReference type="EMBL" id="KV417555">
    <property type="protein sequence ID" value="KZP20386.1"/>
    <property type="molecule type" value="Genomic_DNA"/>
</dbReference>
<gene>
    <name evidence="1" type="ORF">FIBSPDRAFT_742232</name>
</gene>
<accession>A0A166J1L1</accession>